<sequence>EMAQQIAVGFYPAIQVSEETKEDPRHRMGASGSSGCGDLPWPSLRSGALRVSGEGTANDSLEVVDVLGESPTPLGAELEPGAG</sequence>
<name>A0A8T4JCQ9_9ACTN</name>
<evidence type="ECO:0000313" key="3">
    <source>
        <dbReference type="Proteomes" id="UP000675554"/>
    </source>
</evidence>
<reference evidence="2" key="1">
    <citation type="submission" date="2021-04" db="EMBL/GenBank/DDBJ databases">
        <title>Sequencing of actinobacteria type strains.</title>
        <authorList>
            <person name="Nguyen G.-S."/>
            <person name="Wentzel A."/>
        </authorList>
    </citation>
    <scope>NUCLEOTIDE SEQUENCE</scope>
    <source>
        <strain evidence="2">DSM 42095</strain>
    </source>
</reference>
<comment type="caution">
    <text evidence="2">The sequence shown here is derived from an EMBL/GenBank/DDBJ whole genome shotgun (WGS) entry which is preliminary data.</text>
</comment>
<proteinExistence type="predicted"/>
<evidence type="ECO:0000256" key="1">
    <source>
        <dbReference type="SAM" id="MobiDB-lite"/>
    </source>
</evidence>
<keyword evidence="3" id="KW-1185">Reference proteome</keyword>
<accession>A0A8T4JCQ9</accession>
<protein>
    <submittedName>
        <fullName evidence="2">Uncharacterized protein</fullName>
    </submittedName>
</protein>
<feature type="non-terminal residue" evidence="2">
    <location>
        <position position="1"/>
    </location>
</feature>
<dbReference type="EMBL" id="JAGSMN010002527">
    <property type="protein sequence ID" value="MBR7679304.1"/>
    <property type="molecule type" value="Genomic_DNA"/>
</dbReference>
<gene>
    <name evidence="2" type="ORF">KDA82_41530</name>
</gene>
<feature type="non-terminal residue" evidence="2">
    <location>
        <position position="83"/>
    </location>
</feature>
<dbReference type="Proteomes" id="UP000675554">
    <property type="component" value="Unassembled WGS sequence"/>
</dbReference>
<dbReference type="AlphaFoldDB" id="A0A8T4JCQ9"/>
<evidence type="ECO:0000313" key="2">
    <source>
        <dbReference type="EMBL" id="MBR7679304.1"/>
    </source>
</evidence>
<organism evidence="2 3">
    <name type="scientific">Streptomyces daliensis</name>
    <dbReference type="NCBI Taxonomy" id="299421"/>
    <lineage>
        <taxon>Bacteria</taxon>
        <taxon>Bacillati</taxon>
        <taxon>Actinomycetota</taxon>
        <taxon>Actinomycetes</taxon>
        <taxon>Kitasatosporales</taxon>
        <taxon>Streptomycetaceae</taxon>
        <taxon>Streptomyces</taxon>
    </lineage>
</organism>
<feature type="region of interest" description="Disordered" evidence="1">
    <location>
        <begin position="17"/>
        <end position="41"/>
    </location>
</feature>